<dbReference type="Proteomes" id="UP000189703">
    <property type="component" value="Unplaced"/>
</dbReference>
<dbReference type="PANTHER" id="PTHR34575:SF6">
    <property type="entry name" value="EXPRESSED PROTEIN"/>
    <property type="match status" value="1"/>
</dbReference>
<evidence type="ECO:0000256" key="2">
    <source>
        <dbReference type="SAM" id="Phobius"/>
    </source>
</evidence>
<reference evidence="4" key="1">
    <citation type="submission" date="2025-08" db="UniProtKB">
        <authorList>
            <consortium name="RefSeq"/>
        </authorList>
    </citation>
    <scope>IDENTIFICATION</scope>
</reference>
<dbReference type="GO" id="GO:0010258">
    <property type="term" value="P:NADH dehydrogenase complex (plastoquinone) assembly"/>
    <property type="evidence" value="ECO:0000318"/>
    <property type="project" value="GO_Central"/>
</dbReference>
<dbReference type="RefSeq" id="XP_010261351.1">
    <property type="nucleotide sequence ID" value="XM_010263049.2"/>
</dbReference>
<keyword evidence="2" id="KW-0812">Transmembrane</keyword>
<protein>
    <submittedName>
        <fullName evidence="4">Uncharacterized protein PAM68-like</fullName>
    </submittedName>
</protein>
<proteinExistence type="predicted"/>
<feature type="compositionally biased region" description="Low complexity" evidence="1">
    <location>
        <begin position="69"/>
        <end position="78"/>
    </location>
</feature>
<sequence length="185" mass="20529">MRTLPFQGFPSLYITGASPWTQRGPSLPPTTLNNNHSFLGRTWKLNAGAKGFGSQAAVTVSERRRSQNGNGSDKTSGGDNDDDDDDDKIPSVVFERMIVRILFYVGTPMAIGVALLPVFETLKDRHIWDVPLWLPFLTTLVAFGTSALGIAYGTLSTSWDPDKKGSLLGWEEAQKNWPELWREEE</sequence>
<feature type="transmembrane region" description="Helical" evidence="2">
    <location>
        <begin position="101"/>
        <end position="119"/>
    </location>
</feature>
<dbReference type="STRING" id="4432.A0A1U8A8B7"/>
<name>A0A1U8A8B7_NELNU</name>
<feature type="region of interest" description="Disordered" evidence="1">
    <location>
        <begin position="56"/>
        <end position="87"/>
    </location>
</feature>
<feature type="transmembrane region" description="Helical" evidence="2">
    <location>
        <begin position="131"/>
        <end position="155"/>
    </location>
</feature>
<dbReference type="InterPro" id="IPR021855">
    <property type="entry name" value="PAM68-like"/>
</dbReference>
<keyword evidence="2" id="KW-0472">Membrane</keyword>
<evidence type="ECO:0000256" key="1">
    <source>
        <dbReference type="SAM" id="MobiDB-lite"/>
    </source>
</evidence>
<gene>
    <name evidence="4" type="primary">LOC104600213</name>
</gene>
<dbReference type="KEGG" id="nnu:104600213"/>
<organism evidence="3 4">
    <name type="scientific">Nelumbo nucifera</name>
    <name type="common">Sacred lotus</name>
    <dbReference type="NCBI Taxonomy" id="4432"/>
    <lineage>
        <taxon>Eukaryota</taxon>
        <taxon>Viridiplantae</taxon>
        <taxon>Streptophyta</taxon>
        <taxon>Embryophyta</taxon>
        <taxon>Tracheophyta</taxon>
        <taxon>Spermatophyta</taxon>
        <taxon>Magnoliopsida</taxon>
        <taxon>Proteales</taxon>
        <taxon>Nelumbonaceae</taxon>
        <taxon>Nelumbo</taxon>
    </lineage>
</organism>
<keyword evidence="3" id="KW-1185">Reference proteome</keyword>
<evidence type="ECO:0000313" key="3">
    <source>
        <dbReference type="Proteomes" id="UP000189703"/>
    </source>
</evidence>
<dbReference type="OMA" id="GIFSTSW"/>
<evidence type="ECO:0000313" key="4">
    <source>
        <dbReference type="RefSeq" id="XP_010261351.1"/>
    </source>
</evidence>
<dbReference type="GeneID" id="104600213"/>
<dbReference type="FunCoup" id="A0A1U8A8B7">
    <property type="interactions" value="747"/>
</dbReference>
<dbReference type="AlphaFoldDB" id="A0A1U8A8B7"/>
<accession>A0A1U8A8B7</accession>
<keyword evidence="2" id="KW-1133">Transmembrane helix</keyword>
<dbReference type="Pfam" id="PF11947">
    <property type="entry name" value="DUF3464"/>
    <property type="match status" value="1"/>
</dbReference>
<dbReference type="PANTHER" id="PTHR34575">
    <property type="entry name" value="PROTEIN PAM68, CHLOROPLASTIC"/>
    <property type="match status" value="1"/>
</dbReference>
<dbReference type="OrthoDB" id="678088at2759"/>
<dbReference type="eggNOG" id="ENOG502S1GI">
    <property type="taxonomic scope" value="Eukaryota"/>
</dbReference>